<dbReference type="PANTHER" id="PTHR13430:SF4">
    <property type="entry name" value="AUTOPHAGY-RELATED PROTEIN 13"/>
    <property type="match status" value="1"/>
</dbReference>
<dbReference type="PANTHER" id="PTHR13430">
    <property type="match status" value="1"/>
</dbReference>
<organism evidence="6 7">
    <name type="scientific">Parthenolecanium corni</name>
    <dbReference type="NCBI Taxonomy" id="536013"/>
    <lineage>
        <taxon>Eukaryota</taxon>
        <taxon>Metazoa</taxon>
        <taxon>Ecdysozoa</taxon>
        <taxon>Arthropoda</taxon>
        <taxon>Hexapoda</taxon>
        <taxon>Insecta</taxon>
        <taxon>Pterygota</taxon>
        <taxon>Neoptera</taxon>
        <taxon>Paraneoptera</taxon>
        <taxon>Hemiptera</taxon>
        <taxon>Sternorrhyncha</taxon>
        <taxon>Coccoidea</taxon>
        <taxon>Coccidae</taxon>
        <taxon>Parthenolecanium</taxon>
    </lineage>
</organism>
<evidence type="ECO:0000256" key="2">
    <source>
        <dbReference type="ARBA" id="ARBA00007341"/>
    </source>
</evidence>
<comment type="subcellular location">
    <subcellularLocation>
        <location evidence="1">Preautophagosomal structure</location>
    </subcellularLocation>
</comment>
<gene>
    <name evidence="6" type="ORF">V9T40_004432</name>
</gene>
<evidence type="ECO:0000256" key="1">
    <source>
        <dbReference type="ARBA" id="ARBA00004329"/>
    </source>
</evidence>
<evidence type="ECO:0000256" key="3">
    <source>
        <dbReference type="ARBA" id="ARBA00023006"/>
    </source>
</evidence>
<dbReference type="GO" id="GO:0034727">
    <property type="term" value="P:piecemeal microautophagy of the nucleus"/>
    <property type="evidence" value="ECO:0007669"/>
    <property type="project" value="TreeGrafter"/>
</dbReference>
<name>A0AAN9YAE7_9HEMI</name>
<dbReference type="GO" id="GO:0005829">
    <property type="term" value="C:cytosol"/>
    <property type="evidence" value="ECO:0007669"/>
    <property type="project" value="TreeGrafter"/>
</dbReference>
<reference evidence="6 7" key="1">
    <citation type="submission" date="2024-03" db="EMBL/GenBank/DDBJ databases">
        <title>Adaptation during the transition from Ophiocordyceps entomopathogen to insect associate is accompanied by gene loss and intensified selection.</title>
        <authorList>
            <person name="Ward C.M."/>
            <person name="Onetto C.A."/>
            <person name="Borneman A.R."/>
        </authorList>
    </citation>
    <scope>NUCLEOTIDE SEQUENCE [LARGE SCALE GENOMIC DNA]</scope>
    <source>
        <strain evidence="6">AWRI1</strain>
        <tissue evidence="6">Single Adult Female</tissue>
    </source>
</reference>
<evidence type="ECO:0000313" key="7">
    <source>
        <dbReference type="Proteomes" id="UP001367676"/>
    </source>
</evidence>
<protein>
    <recommendedName>
        <fullName evidence="4">Autophagy-related protein 13</fullName>
    </recommendedName>
</protein>
<evidence type="ECO:0000259" key="5">
    <source>
        <dbReference type="Pfam" id="PF10033"/>
    </source>
</evidence>
<dbReference type="InterPro" id="IPR040182">
    <property type="entry name" value="ATG13"/>
</dbReference>
<dbReference type="Proteomes" id="UP001367676">
    <property type="component" value="Unassembled WGS sequence"/>
</dbReference>
<sequence length="201" mass="22992">MTSDVLTKAERADMIKLAKSVAIKSAAIIVQSRDGKTVLTKCNPNPTDHTLFNLAVCEMADVEREARRVIWSLSGNDTRWSLCVDIVLKTVEGESMTLETWNISLSSELRDHNINTYALYSRFGIIIKSLLAISRVVPAYRYSRRQTPDTFVIDYRIYEGEPKRSNLGPNKKFRRELSPETRHVMYSFLVCGRPAKNVYLR</sequence>
<evidence type="ECO:0000313" key="6">
    <source>
        <dbReference type="EMBL" id="KAK7604159.1"/>
    </source>
</evidence>
<dbReference type="EMBL" id="JBBCAQ010000004">
    <property type="protein sequence ID" value="KAK7604159.1"/>
    <property type="molecule type" value="Genomic_DNA"/>
</dbReference>
<keyword evidence="3 4" id="KW-0072">Autophagy</keyword>
<dbReference type="GO" id="GO:1990316">
    <property type="term" value="C:Atg1/ULK1 kinase complex"/>
    <property type="evidence" value="ECO:0007669"/>
    <property type="project" value="InterPro"/>
</dbReference>
<accession>A0AAN9YAE7</accession>
<comment type="caution">
    <text evidence="6">The sequence shown here is derived from an EMBL/GenBank/DDBJ whole genome shotgun (WGS) entry which is preliminary data.</text>
</comment>
<dbReference type="GO" id="GO:0000423">
    <property type="term" value="P:mitophagy"/>
    <property type="evidence" value="ECO:0007669"/>
    <property type="project" value="TreeGrafter"/>
</dbReference>
<dbReference type="GO" id="GO:0034497">
    <property type="term" value="P:protein localization to phagophore assembly site"/>
    <property type="evidence" value="ECO:0007669"/>
    <property type="project" value="TreeGrafter"/>
</dbReference>
<dbReference type="Pfam" id="PF10033">
    <property type="entry name" value="ATG13"/>
    <property type="match status" value="1"/>
</dbReference>
<dbReference type="InterPro" id="IPR018731">
    <property type="entry name" value="Atg13_N"/>
</dbReference>
<proteinExistence type="inferred from homology"/>
<dbReference type="Gene3D" id="3.30.900.10">
    <property type="entry name" value="HORMA domain"/>
    <property type="match status" value="1"/>
</dbReference>
<evidence type="ECO:0000256" key="4">
    <source>
        <dbReference type="RuleBase" id="RU361214"/>
    </source>
</evidence>
<dbReference type="AlphaFoldDB" id="A0AAN9YAE7"/>
<feature type="domain" description="Autophagy-related protein 13 N-terminal" evidence="5">
    <location>
        <begin position="76"/>
        <end position="166"/>
    </location>
</feature>
<keyword evidence="7" id="KW-1185">Reference proteome</keyword>
<dbReference type="InterPro" id="IPR036570">
    <property type="entry name" value="HORMA_dom_sf"/>
</dbReference>
<comment type="similarity">
    <text evidence="2 4">Belongs to the ATG13 family. Metazoan subfamily.</text>
</comment>
<dbReference type="GO" id="GO:0000407">
    <property type="term" value="C:phagophore assembly site"/>
    <property type="evidence" value="ECO:0007669"/>
    <property type="project" value="UniProtKB-SubCell"/>
</dbReference>